<dbReference type="EMBL" id="SPHZ02000008">
    <property type="protein sequence ID" value="KAF0904055.1"/>
    <property type="molecule type" value="Genomic_DNA"/>
</dbReference>
<reference evidence="1 2" key="1">
    <citation type="submission" date="2019-11" db="EMBL/GenBank/DDBJ databases">
        <title>Whole genome sequence of Oryza granulata.</title>
        <authorList>
            <person name="Li W."/>
        </authorList>
    </citation>
    <scope>NUCLEOTIDE SEQUENCE [LARGE SCALE GENOMIC DNA]</scope>
    <source>
        <strain evidence="2">cv. Menghai</strain>
        <tissue evidence="1">Leaf</tissue>
    </source>
</reference>
<dbReference type="Proteomes" id="UP000479710">
    <property type="component" value="Unassembled WGS sequence"/>
</dbReference>
<evidence type="ECO:0000313" key="2">
    <source>
        <dbReference type="Proteomes" id="UP000479710"/>
    </source>
</evidence>
<protein>
    <submittedName>
        <fullName evidence="1">Uncharacterized protein</fullName>
    </submittedName>
</protein>
<proteinExistence type="predicted"/>
<comment type="caution">
    <text evidence="1">The sequence shown here is derived from an EMBL/GenBank/DDBJ whole genome shotgun (WGS) entry which is preliminary data.</text>
</comment>
<gene>
    <name evidence="1" type="ORF">E2562_031734</name>
</gene>
<name>A0A6G1CTS3_9ORYZ</name>
<keyword evidence="2" id="KW-1185">Reference proteome</keyword>
<accession>A0A6G1CTS3</accession>
<evidence type="ECO:0000313" key="1">
    <source>
        <dbReference type="EMBL" id="KAF0904055.1"/>
    </source>
</evidence>
<dbReference type="AlphaFoldDB" id="A0A6G1CTS3"/>
<sequence>MARQRDGKEAALAWIWGAPVKGRDSVQIWLRANNIAAGGFGGAYRRGGGGRHDGRQPAAAGAVCFAWRRPCGLVPRPLLAMWWREGCQNSPLVRLVEQATQVMPAWSSEEALSLEGQCGGGNAAFWRQSVNMNTELGSSWRR</sequence>
<organism evidence="1 2">
    <name type="scientific">Oryza meyeriana var. granulata</name>
    <dbReference type="NCBI Taxonomy" id="110450"/>
    <lineage>
        <taxon>Eukaryota</taxon>
        <taxon>Viridiplantae</taxon>
        <taxon>Streptophyta</taxon>
        <taxon>Embryophyta</taxon>
        <taxon>Tracheophyta</taxon>
        <taxon>Spermatophyta</taxon>
        <taxon>Magnoliopsida</taxon>
        <taxon>Liliopsida</taxon>
        <taxon>Poales</taxon>
        <taxon>Poaceae</taxon>
        <taxon>BOP clade</taxon>
        <taxon>Oryzoideae</taxon>
        <taxon>Oryzeae</taxon>
        <taxon>Oryzinae</taxon>
        <taxon>Oryza</taxon>
        <taxon>Oryza meyeriana</taxon>
    </lineage>
</organism>